<dbReference type="PANTHER" id="PTHR43346:SF1">
    <property type="entry name" value="QUERCETIN 2,3-DIOXYGENASE-RELATED"/>
    <property type="match status" value="1"/>
</dbReference>
<dbReference type="EMBL" id="MEUW01000023">
    <property type="protein sequence ID" value="OGC44283.1"/>
    <property type="molecule type" value="Genomic_DNA"/>
</dbReference>
<dbReference type="CDD" id="cd02223">
    <property type="entry name" value="cupin_Bh2720-like"/>
    <property type="match status" value="1"/>
</dbReference>
<reference evidence="2 3" key="1">
    <citation type="journal article" date="2016" name="Nat. Commun.">
        <title>Thousands of microbial genomes shed light on interconnected biogeochemical processes in an aquifer system.</title>
        <authorList>
            <person name="Anantharaman K."/>
            <person name="Brown C.T."/>
            <person name="Hug L.A."/>
            <person name="Sharon I."/>
            <person name="Castelle C.J."/>
            <person name="Probst A.J."/>
            <person name="Thomas B.C."/>
            <person name="Singh A."/>
            <person name="Wilkins M.J."/>
            <person name="Karaoz U."/>
            <person name="Brodie E.L."/>
            <person name="Williams K.H."/>
            <person name="Hubbard S.S."/>
            <person name="Banfield J.F."/>
        </authorList>
    </citation>
    <scope>NUCLEOTIDE SEQUENCE [LARGE SCALE GENOMIC DNA]</scope>
</reference>
<organism evidence="2 3">
    <name type="scientific">candidate division WWE3 bacterium RBG_19FT_COMBO_53_11</name>
    <dbReference type="NCBI Taxonomy" id="1802613"/>
    <lineage>
        <taxon>Bacteria</taxon>
        <taxon>Katanobacteria</taxon>
    </lineage>
</organism>
<sequence>MLGYVTDIEKETLENENFRKVLYTAPHSQLVVMTLKPGEEIGEEVHEKVDQFFRIEEGTGKTVLAGEEHEIGPTSVVIVPAGTLHNIVNTSSDKPLKLYTVYSPPNHRDGVVHATKEEAEADDEHYDGVASA</sequence>
<comment type="caution">
    <text evidence="2">The sequence shown here is derived from an EMBL/GenBank/DDBJ whole genome shotgun (WGS) entry which is preliminary data.</text>
</comment>
<dbReference type="Pfam" id="PF07883">
    <property type="entry name" value="Cupin_2"/>
    <property type="match status" value="1"/>
</dbReference>
<dbReference type="STRING" id="1802613.A2V54_02480"/>
<accession>A0A1F4UJ89</accession>
<dbReference type="Gene3D" id="2.60.120.10">
    <property type="entry name" value="Jelly Rolls"/>
    <property type="match status" value="1"/>
</dbReference>
<name>A0A1F4UJ89_UNCKA</name>
<proteinExistence type="predicted"/>
<evidence type="ECO:0000313" key="3">
    <source>
        <dbReference type="Proteomes" id="UP000176583"/>
    </source>
</evidence>
<dbReference type="AlphaFoldDB" id="A0A1F4UJ89"/>
<dbReference type="InterPro" id="IPR052538">
    <property type="entry name" value="Flavonoid_dioxygenase-like"/>
</dbReference>
<evidence type="ECO:0000259" key="1">
    <source>
        <dbReference type="Pfam" id="PF07883"/>
    </source>
</evidence>
<dbReference type="InterPro" id="IPR013096">
    <property type="entry name" value="Cupin_2"/>
</dbReference>
<dbReference type="SUPFAM" id="SSF51182">
    <property type="entry name" value="RmlC-like cupins"/>
    <property type="match status" value="1"/>
</dbReference>
<protein>
    <submittedName>
        <fullName evidence="2">Cupin</fullName>
    </submittedName>
</protein>
<dbReference type="InterPro" id="IPR011051">
    <property type="entry name" value="RmlC_Cupin_sf"/>
</dbReference>
<dbReference type="InterPro" id="IPR014710">
    <property type="entry name" value="RmlC-like_jellyroll"/>
</dbReference>
<gene>
    <name evidence="2" type="ORF">A2V54_02480</name>
</gene>
<dbReference type="PANTHER" id="PTHR43346">
    <property type="entry name" value="LIGAND BINDING DOMAIN PROTEIN, PUTATIVE (AFU_ORTHOLOGUE AFUA_6G14370)-RELATED"/>
    <property type="match status" value="1"/>
</dbReference>
<evidence type="ECO:0000313" key="2">
    <source>
        <dbReference type="EMBL" id="OGC44283.1"/>
    </source>
</evidence>
<feature type="domain" description="Cupin type-2" evidence="1">
    <location>
        <begin position="32"/>
        <end position="102"/>
    </location>
</feature>
<dbReference type="Proteomes" id="UP000176583">
    <property type="component" value="Unassembled WGS sequence"/>
</dbReference>